<organism evidence="2 3">
    <name type="scientific">Ignelater luminosus</name>
    <name type="common">Cucubano</name>
    <name type="synonym">Pyrophorus luminosus</name>
    <dbReference type="NCBI Taxonomy" id="2038154"/>
    <lineage>
        <taxon>Eukaryota</taxon>
        <taxon>Metazoa</taxon>
        <taxon>Ecdysozoa</taxon>
        <taxon>Arthropoda</taxon>
        <taxon>Hexapoda</taxon>
        <taxon>Insecta</taxon>
        <taxon>Pterygota</taxon>
        <taxon>Neoptera</taxon>
        <taxon>Endopterygota</taxon>
        <taxon>Coleoptera</taxon>
        <taxon>Polyphaga</taxon>
        <taxon>Elateriformia</taxon>
        <taxon>Elateroidea</taxon>
        <taxon>Elateridae</taxon>
        <taxon>Agrypninae</taxon>
        <taxon>Pyrophorini</taxon>
        <taxon>Ignelater</taxon>
    </lineage>
</organism>
<dbReference type="EMBL" id="VTPC01000883">
    <property type="protein sequence ID" value="KAF2903990.1"/>
    <property type="molecule type" value="Genomic_DNA"/>
</dbReference>
<protein>
    <submittedName>
        <fullName evidence="2">Uncharacterized protein</fullName>
    </submittedName>
</protein>
<feature type="signal peptide" evidence="1">
    <location>
        <begin position="1"/>
        <end position="22"/>
    </location>
</feature>
<proteinExistence type="predicted"/>
<comment type="caution">
    <text evidence="2">The sequence shown here is derived from an EMBL/GenBank/DDBJ whole genome shotgun (WGS) entry which is preliminary data.</text>
</comment>
<evidence type="ECO:0000313" key="2">
    <source>
        <dbReference type="EMBL" id="KAF2903990.1"/>
    </source>
</evidence>
<evidence type="ECO:0000256" key="1">
    <source>
        <dbReference type="SAM" id="SignalP"/>
    </source>
</evidence>
<accession>A0A8K0GGP9</accession>
<dbReference type="OrthoDB" id="6699195at2759"/>
<name>A0A8K0GGP9_IGNLU</name>
<keyword evidence="1" id="KW-0732">Signal</keyword>
<gene>
    <name evidence="2" type="ORF">ILUMI_02190</name>
</gene>
<reference evidence="2" key="1">
    <citation type="submission" date="2019-08" db="EMBL/GenBank/DDBJ databases">
        <title>The genome of the North American firefly Photinus pyralis.</title>
        <authorList>
            <consortium name="Photinus pyralis genome working group"/>
            <person name="Fallon T.R."/>
            <person name="Sander Lower S.E."/>
            <person name="Weng J.-K."/>
        </authorList>
    </citation>
    <scope>NUCLEOTIDE SEQUENCE</scope>
    <source>
        <strain evidence="2">TRF0915ILg1</strain>
        <tissue evidence="2">Whole body</tissue>
    </source>
</reference>
<feature type="chain" id="PRO_5035443861" evidence="1">
    <location>
        <begin position="23"/>
        <end position="143"/>
    </location>
</feature>
<dbReference type="Proteomes" id="UP000801492">
    <property type="component" value="Unassembled WGS sequence"/>
</dbReference>
<keyword evidence="3" id="KW-1185">Reference proteome</keyword>
<evidence type="ECO:0000313" key="3">
    <source>
        <dbReference type="Proteomes" id="UP000801492"/>
    </source>
</evidence>
<sequence>MNSIQFFFLIILICLCCDNNESKSLVNLPTGIRSDVVVTSGFDTKAQNHDELSEAAQEEPGWFKRQLLRFGEMTSEVGNRLGGFSSRLASALDKICEVVKTIIPVIAAVCHVGQFKFCGPINEAPQELAEALAPSNLDLNIPD</sequence>
<dbReference type="AlphaFoldDB" id="A0A8K0GGP9"/>